<dbReference type="PANTHER" id="PTHR12203:SF35">
    <property type="entry name" value="PROTEIN O-GLUCOSYLTRANSFERASE 1"/>
    <property type="match status" value="1"/>
</dbReference>
<comment type="similarity">
    <text evidence="1">Belongs to the glycosyltransferase 90 family.</text>
</comment>
<comment type="caution">
    <text evidence="6">The sequence shown here is derived from an EMBL/GenBank/DDBJ whole genome shotgun (WGS) entry which is preliminary data.</text>
</comment>
<evidence type="ECO:0000256" key="1">
    <source>
        <dbReference type="ARBA" id="ARBA00010118"/>
    </source>
</evidence>
<keyword evidence="4" id="KW-0812">Transmembrane</keyword>
<organism evidence="6 7">
    <name type="scientific">Exophiala dermatitidis</name>
    <name type="common">Black yeast-like fungus</name>
    <name type="synonym">Wangiella dermatitidis</name>
    <dbReference type="NCBI Taxonomy" id="5970"/>
    <lineage>
        <taxon>Eukaryota</taxon>
        <taxon>Fungi</taxon>
        <taxon>Dikarya</taxon>
        <taxon>Ascomycota</taxon>
        <taxon>Pezizomycotina</taxon>
        <taxon>Eurotiomycetes</taxon>
        <taxon>Chaetothyriomycetidae</taxon>
        <taxon>Chaetothyriales</taxon>
        <taxon>Herpotrichiellaceae</taxon>
        <taxon>Exophiala</taxon>
    </lineage>
</organism>
<reference evidence="6" key="1">
    <citation type="submission" date="2023-01" db="EMBL/GenBank/DDBJ databases">
        <title>Exophiala dermititidis isolated from Cystic Fibrosis Patient.</title>
        <authorList>
            <person name="Kurbessoian T."/>
            <person name="Crocker A."/>
            <person name="Murante D."/>
            <person name="Hogan D.A."/>
            <person name="Stajich J.E."/>
        </authorList>
    </citation>
    <scope>NUCLEOTIDE SEQUENCE</scope>
    <source>
        <strain evidence="6">Ex8</strain>
    </source>
</reference>
<feature type="domain" description="Glycosyl transferase CAP10" evidence="5">
    <location>
        <begin position="659"/>
        <end position="984"/>
    </location>
</feature>
<feature type="transmembrane region" description="Helical" evidence="4">
    <location>
        <begin position="32"/>
        <end position="50"/>
    </location>
</feature>
<feature type="transmembrane region" description="Helical" evidence="4">
    <location>
        <begin position="329"/>
        <end position="347"/>
    </location>
</feature>
<sequence>MTSLDSLCYSASLLAAGWLAHLFPSSTAHDRPIHLLILALTACAFVLPAVTKAIPRLFQPSETPLGDYTALPLDDLGHADGKPDPPSSTSTRPRQSGKVRISLLAAAVFALCFRIELYRRISEAPECTIDSVEVFLPFLLAGYDALRTQRTRNIQEEDKPESSIYDIMREKLRTYLLQPRIRYLPSLFLVSYGCYRAQDMWLPLKSTYICPIVTGESKKIPAFQFAALAVDLCLAIIVYETLPKKDGRGLSGRRCVVLWSSVMMGTSLIWSIVALCLYIFRPESRNWLLFLEPSLEAWTVAAILWHILLFCVLCISSLHCILNYGVLDVTLQLAALITMIPAVEFIWERKNPFPPTPTLTTLSLLLVFLGRWSYHRIQRALGEMDVINPARQVFLFILLCCLMVPAWWKMGYVHFHPIDLLIYDATLHHNDYIKSIGNTTSLLDSVTRYKQRYNRNPPPGFDIWFEYAKNKSALLVDEFDQIYEDLLPFRAIPPADLRRQTWEMVSNPWNEISGITIRNGKATVQDNVLPTHRWMLDGVAVLINSFAPYLPDMDLAFNLNDESRVAVPYSDLKFLREKGRLEDRSGRSTWSNDRAAGWSPIPEHEFTETVFHDMSFRNTFRKFGSVGCSPSSLARRSPHTSSRAHICGSCVAPHSLGQFVGNWSDAADICHQPDMAELHGFYLSPAAFKTSHQLMPVFSQSKPHGFNDILYPSAWNYMDKVIYAPREPHGTPEEDNYDPGFPDLPFEQKENVLFWRGATSEGVSSGNHAWRGMARQRLVHMANNLTTSSHDHVTVLLPNPANHAKYKYQVLPGPAVKELGLNTDIAIVDRIARCGGVGLHDCHDQEAEFNLVGPTDFQAHWRYRFLFDLDGAGFSGRFLPFLQSRSLPFKTALFREWYDSRLTPWLHFVPQDIRLHGVWSTLAYFAGVNGTMFGQNIRWQPHLKEADMIAQAGRDWAAKVLRKEDMELYFFRLLLEWGRLTDDRRDELGFDLDV</sequence>
<feature type="transmembrane region" description="Helical" evidence="4">
    <location>
        <begin position="353"/>
        <end position="372"/>
    </location>
</feature>
<dbReference type="InterPro" id="IPR051091">
    <property type="entry name" value="O-Glucosyltr/Glycosyltrsf_90"/>
</dbReference>
<dbReference type="Proteomes" id="UP001161757">
    <property type="component" value="Unassembled WGS sequence"/>
</dbReference>
<dbReference type="InterPro" id="IPR006598">
    <property type="entry name" value="CAP10"/>
</dbReference>
<protein>
    <recommendedName>
        <fullName evidence="5">Glycosyl transferase CAP10 domain-containing protein</fullName>
    </recommendedName>
</protein>
<proteinExistence type="inferred from homology"/>
<dbReference type="SMART" id="SM00672">
    <property type="entry name" value="CAP10"/>
    <property type="match status" value="1"/>
</dbReference>
<dbReference type="EMBL" id="JAJGCB010000021">
    <property type="protein sequence ID" value="KAJ8987945.1"/>
    <property type="molecule type" value="Genomic_DNA"/>
</dbReference>
<feature type="region of interest" description="Disordered" evidence="3">
    <location>
        <begin position="76"/>
        <end position="96"/>
    </location>
</feature>
<evidence type="ECO:0000259" key="5">
    <source>
        <dbReference type="SMART" id="SM00672"/>
    </source>
</evidence>
<keyword evidence="4" id="KW-0472">Membrane</keyword>
<feature type="transmembrane region" description="Helical" evidence="4">
    <location>
        <begin position="254"/>
        <end position="280"/>
    </location>
</feature>
<feature type="transmembrane region" description="Helical" evidence="4">
    <location>
        <begin position="393"/>
        <end position="410"/>
    </location>
</feature>
<dbReference type="AlphaFoldDB" id="A0AAN6IRK5"/>
<evidence type="ECO:0000256" key="2">
    <source>
        <dbReference type="ARBA" id="ARBA00022679"/>
    </source>
</evidence>
<dbReference type="GO" id="GO:0016740">
    <property type="term" value="F:transferase activity"/>
    <property type="evidence" value="ECO:0007669"/>
    <property type="project" value="UniProtKB-KW"/>
</dbReference>
<dbReference type="Pfam" id="PF05686">
    <property type="entry name" value="Glyco_transf_90"/>
    <property type="match status" value="1"/>
</dbReference>
<evidence type="ECO:0000313" key="7">
    <source>
        <dbReference type="Proteomes" id="UP001161757"/>
    </source>
</evidence>
<gene>
    <name evidence="6" type="ORF">HRR80_008026</name>
</gene>
<evidence type="ECO:0000256" key="4">
    <source>
        <dbReference type="SAM" id="Phobius"/>
    </source>
</evidence>
<feature type="transmembrane region" description="Helical" evidence="4">
    <location>
        <begin position="300"/>
        <end position="322"/>
    </location>
</feature>
<accession>A0AAN6IRK5</accession>
<name>A0AAN6IRK5_EXODE</name>
<dbReference type="PANTHER" id="PTHR12203">
    <property type="entry name" value="KDEL LYS-ASP-GLU-LEU CONTAINING - RELATED"/>
    <property type="match status" value="1"/>
</dbReference>
<evidence type="ECO:0000256" key="3">
    <source>
        <dbReference type="SAM" id="MobiDB-lite"/>
    </source>
</evidence>
<keyword evidence="2" id="KW-0808">Transferase</keyword>
<evidence type="ECO:0000313" key="6">
    <source>
        <dbReference type="EMBL" id="KAJ8987945.1"/>
    </source>
</evidence>
<keyword evidence="4" id="KW-1133">Transmembrane helix</keyword>